<dbReference type="PANTHER" id="PTHR35121">
    <property type="entry name" value="HOMEODOMAIN PROTEIN 8, PUTATIVE-RELATED"/>
    <property type="match status" value="1"/>
</dbReference>
<reference evidence="2" key="1">
    <citation type="submission" date="2023-10" db="EMBL/GenBank/DDBJ databases">
        <title>Chromosome-level genome of the transformable northern wattle, Acacia crassicarpa.</title>
        <authorList>
            <person name="Massaro I."/>
            <person name="Sinha N.R."/>
            <person name="Poethig S."/>
            <person name="Leichty A.R."/>
        </authorList>
    </citation>
    <scope>NUCLEOTIDE SEQUENCE</scope>
    <source>
        <strain evidence="2">Acra3RX</strain>
        <tissue evidence="2">Leaf</tissue>
    </source>
</reference>
<accession>A0AAE1MKN2</accession>
<evidence type="ECO:0000256" key="1">
    <source>
        <dbReference type="SAM" id="MobiDB-lite"/>
    </source>
</evidence>
<comment type="caution">
    <text evidence="2">The sequence shown here is derived from an EMBL/GenBank/DDBJ whole genome shotgun (WGS) entry which is preliminary data.</text>
</comment>
<dbReference type="PANTHER" id="PTHR35121:SF4">
    <property type="entry name" value="SWIM-TYPE DOMAIN-CONTAINING PROTEIN"/>
    <property type="match status" value="1"/>
</dbReference>
<organism evidence="2 3">
    <name type="scientific">Acacia crassicarpa</name>
    <name type="common">northern wattle</name>
    <dbReference type="NCBI Taxonomy" id="499986"/>
    <lineage>
        <taxon>Eukaryota</taxon>
        <taxon>Viridiplantae</taxon>
        <taxon>Streptophyta</taxon>
        <taxon>Embryophyta</taxon>
        <taxon>Tracheophyta</taxon>
        <taxon>Spermatophyta</taxon>
        <taxon>Magnoliopsida</taxon>
        <taxon>eudicotyledons</taxon>
        <taxon>Gunneridae</taxon>
        <taxon>Pentapetalae</taxon>
        <taxon>rosids</taxon>
        <taxon>fabids</taxon>
        <taxon>Fabales</taxon>
        <taxon>Fabaceae</taxon>
        <taxon>Caesalpinioideae</taxon>
        <taxon>mimosoid clade</taxon>
        <taxon>Acacieae</taxon>
        <taxon>Acacia</taxon>
    </lineage>
</organism>
<evidence type="ECO:0000313" key="2">
    <source>
        <dbReference type="EMBL" id="KAK4265313.1"/>
    </source>
</evidence>
<dbReference type="Proteomes" id="UP001293593">
    <property type="component" value="Unassembled WGS sequence"/>
</dbReference>
<proteinExistence type="predicted"/>
<keyword evidence="3" id="KW-1185">Reference proteome</keyword>
<evidence type="ECO:0000313" key="3">
    <source>
        <dbReference type="Proteomes" id="UP001293593"/>
    </source>
</evidence>
<protein>
    <submittedName>
        <fullName evidence="2">Uncharacterized protein</fullName>
    </submittedName>
</protein>
<feature type="compositionally biased region" description="Polar residues" evidence="1">
    <location>
        <begin position="75"/>
        <end position="85"/>
    </location>
</feature>
<gene>
    <name evidence="2" type="ORF">QN277_026380</name>
</gene>
<feature type="region of interest" description="Disordered" evidence="1">
    <location>
        <begin position="75"/>
        <end position="102"/>
    </location>
</feature>
<name>A0AAE1MKN2_9FABA</name>
<dbReference type="AlphaFoldDB" id="A0AAE1MKN2"/>
<sequence length="102" mass="11708">MGIESVEMMMLRCVFNGSLSMQDMEVERRPYHKNCSCALHKSKGNSPATACQQRMISFTKRTRRCLSLKASKSSTQPHCFQSVNNYPEVEEDEDTVQSRNRV</sequence>
<dbReference type="EMBL" id="JAWXYG010000008">
    <property type="protein sequence ID" value="KAK4265313.1"/>
    <property type="molecule type" value="Genomic_DNA"/>
</dbReference>